<evidence type="ECO:0000313" key="6">
    <source>
        <dbReference type="Proteomes" id="UP000308652"/>
    </source>
</evidence>
<dbReference type="InterPro" id="IPR019775">
    <property type="entry name" value="WD40_repeat_CS"/>
</dbReference>
<dbReference type="PANTHER" id="PTHR22847:SF637">
    <property type="entry name" value="WD REPEAT DOMAIN 5B"/>
    <property type="match status" value="1"/>
</dbReference>
<feature type="repeat" description="WD" evidence="3">
    <location>
        <begin position="886"/>
        <end position="927"/>
    </location>
</feature>
<feature type="repeat" description="WD" evidence="3">
    <location>
        <begin position="792"/>
        <end position="833"/>
    </location>
</feature>
<dbReference type="AlphaFoldDB" id="A0A5C3LR42"/>
<feature type="repeat" description="WD" evidence="3">
    <location>
        <begin position="843"/>
        <end position="884"/>
    </location>
</feature>
<sequence>AFSQSINCSVEMRLDDPVLERLKSGNSTRVMHNECMSDTRVDILKSIYEWVNDLDGPNIFWLHGHPGTGKSTIALTVAKHLRESGQLGSSFFFQRDLASSQSPASLWCSVAYDLAQKHLDIRKNAIKKLRDGEIDPNQTSYMDIFNKLINDPLTTRAESHACQGRHHVVLLDALDECGGLNKHRSYRKDVLNMLGCWPSQFKLLISSRDENDIFSKLNGGQNRCMDLEIGKNVTQQSMQDILAYLRFSFEEIAKPYKSIQCPWPTEVDLQDMTKAAAGLFIWASTVVKLVGDGQPTKTLAVLLNRIRTGQVVSHLVELEMLYLSILESRFRKPEDIEFFRQVSGAIIAARIPLSAEAFAKLLPSLDKEDIEFVCLQLRSVLDAGSDLRFTHQSFVDFLIGSQCPENFHCNRLGLERQLALACFEIMAHELHFNMGNIESSHQRNKDIPDLSQKIEKHVSYSCFYWASHLENLEYKETTRKVVLSFLELKLLSWLEVLSIYNVLERASLSLASLVTWASVRSSAKNDAIKTMAQDCLSFIRAFGVPMSQATPHIYLSGLAFSPQESWIHRHYFDHFPRLLKVNHALEVNWHYLQGIIRGHENLVGSVAFSADGRRIVSGSDDQTIRLWDAETQQPIGEPLCGHENSVRSVAFSADGRHIVSGSYDQTIRLWDAETRKPIGEPLRGHENSNSVNSVSFSADGRHIVSGSDDQTIRLWDAETHQPIGEPLRGHKNWVNSVAFSADGRCIVSGSDDQTLRLSVSFSADGRHIVSGSDDQTIRLWNAETQQPIGEPLCGHEYSVRSVSFSADGRRIVSGSYDQTIRLWDAETQQHIGEPLRAHENWPLRGHNNSVNSVAFSADGRHIVSGSDDQTVRLWDAETQQPIGEPLCGHEYSVRSVAFTADGQRIVSGSDDQTIRLWDAETHQPIGEPLCGHENLVSSVAFSADGRCIVSGSFDQTIRLWDAENHQPISKPLHGHENSV</sequence>
<organism evidence="5 6">
    <name type="scientific">Crucibulum laeve</name>
    <dbReference type="NCBI Taxonomy" id="68775"/>
    <lineage>
        <taxon>Eukaryota</taxon>
        <taxon>Fungi</taxon>
        <taxon>Dikarya</taxon>
        <taxon>Basidiomycota</taxon>
        <taxon>Agaricomycotina</taxon>
        <taxon>Agaricomycetes</taxon>
        <taxon>Agaricomycetidae</taxon>
        <taxon>Agaricales</taxon>
        <taxon>Agaricineae</taxon>
        <taxon>Nidulariaceae</taxon>
        <taxon>Crucibulum</taxon>
    </lineage>
</organism>
<dbReference type="PRINTS" id="PR00320">
    <property type="entry name" value="GPROTEINBRPT"/>
</dbReference>
<dbReference type="SUPFAM" id="SSF50960">
    <property type="entry name" value="TolB, C-terminal domain"/>
    <property type="match status" value="1"/>
</dbReference>
<feature type="repeat" description="WD" evidence="3">
    <location>
        <begin position="639"/>
        <end position="680"/>
    </location>
</feature>
<evidence type="ECO:0000256" key="1">
    <source>
        <dbReference type="ARBA" id="ARBA00022574"/>
    </source>
</evidence>
<proteinExistence type="predicted"/>
<dbReference type="GO" id="GO:1990234">
    <property type="term" value="C:transferase complex"/>
    <property type="evidence" value="ECO:0007669"/>
    <property type="project" value="UniProtKB-ARBA"/>
</dbReference>
<dbReference type="InterPro" id="IPR056884">
    <property type="entry name" value="NPHP3-like_N"/>
</dbReference>
<dbReference type="SUPFAM" id="SSF52540">
    <property type="entry name" value="P-loop containing nucleoside triphosphate hydrolases"/>
    <property type="match status" value="1"/>
</dbReference>
<dbReference type="Proteomes" id="UP000308652">
    <property type="component" value="Unassembled WGS sequence"/>
</dbReference>
<dbReference type="SMART" id="SM00320">
    <property type="entry name" value="WD40"/>
    <property type="match status" value="8"/>
</dbReference>
<dbReference type="PANTHER" id="PTHR22847">
    <property type="entry name" value="WD40 REPEAT PROTEIN"/>
    <property type="match status" value="1"/>
</dbReference>
<feature type="repeat" description="WD" evidence="3">
    <location>
        <begin position="596"/>
        <end position="637"/>
    </location>
</feature>
<dbReference type="InterPro" id="IPR036322">
    <property type="entry name" value="WD40_repeat_dom_sf"/>
</dbReference>
<keyword evidence="2" id="KW-0677">Repeat</keyword>
<dbReference type="PROSITE" id="PS50294">
    <property type="entry name" value="WD_REPEATS_REGION"/>
    <property type="match status" value="9"/>
</dbReference>
<dbReference type="OrthoDB" id="538223at2759"/>
<keyword evidence="1 3" id="KW-0853">WD repeat</keyword>
<feature type="repeat" description="WD" evidence="3">
    <location>
        <begin position="684"/>
        <end position="725"/>
    </location>
</feature>
<feature type="domain" description="Nephrocystin 3-like N-terminal" evidence="4">
    <location>
        <begin position="47"/>
        <end position="208"/>
    </location>
</feature>
<evidence type="ECO:0000256" key="3">
    <source>
        <dbReference type="PROSITE-ProRule" id="PRU00221"/>
    </source>
</evidence>
<dbReference type="Pfam" id="PF24883">
    <property type="entry name" value="NPHP3_N"/>
    <property type="match status" value="1"/>
</dbReference>
<dbReference type="SUPFAM" id="SSF50978">
    <property type="entry name" value="WD40 repeat-like"/>
    <property type="match status" value="1"/>
</dbReference>
<gene>
    <name evidence="5" type="ORF">BDQ12DRAFT_572061</name>
</gene>
<dbReference type="Pfam" id="PF00400">
    <property type="entry name" value="WD40"/>
    <property type="match status" value="9"/>
</dbReference>
<feature type="non-terminal residue" evidence="5">
    <location>
        <position position="1"/>
    </location>
</feature>
<feature type="non-terminal residue" evidence="5">
    <location>
        <position position="979"/>
    </location>
</feature>
<reference evidence="5 6" key="1">
    <citation type="journal article" date="2019" name="Nat. Ecol. Evol.">
        <title>Megaphylogeny resolves global patterns of mushroom evolution.</title>
        <authorList>
            <person name="Varga T."/>
            <person name="Krizsan K."/>
            <person name="Foldi C."/>
            <person name="Dima B."/>
            <person name="Sanchez-Garcia M."/>
            <person name="Sanchez-Ramirez S."/>
            <person name="Szollosi G.J."/>
            <person name="Szarkandi J.G."/>
            <person name="Papp V."/>
            <person name="Albert L."/>
            <person name="Andreopoulos W."/>
            <person name="Angelini C."/>
            <person name="Antonin V."/>
            <person name="Barry K.W."/>
            <person name="Bougher N.L."/>
            <person name="Buchanan P."/>
            <person name="Buyck B."/>
            <person name="Bense V."/>
            <person name="Catcheside P."/>
            <person name="Chovatia M."/>
            <person name="Cooper J."/>
            <person name="Damon W."/>
            <person name="Desjardin D."/>
            <person name="Finy P."/>
            <person name="Geml J."/>
            <person name="Haridas S."/>
            <person name="Hughes K."/>
            <person name="Justo A."/>
            <person name="Karasinski D."/>
            <person name="Kautmanova I."/>
            <person name="Kiss B."/>
            <person name="Kocsube S."/>
            <person name="Kotiranta H."/>
            <person name="LaButti K.M."/>
            <person name="Lechner B.E."/>
            <person name="Liimatainen K."/>
            <person name="Lipzen A."/>
            <person name="Lukacs Z."/>
            <person name="Mihaltcheva S."/>
            <person name="Morgado L.N."/>
            <person name="Niskanen T."/>
            <person name="Noordeloos M.E."/>
            <person name="Ohm R.A."/>
            <person name="Ortiz-Santana B."/>
            <person name="Ovrebo C."/>
            <person name="Racz N."/>
            <person name="Riley R."/>
            <person name="Savchenko A."/>
            <person name="Shiryaev A."/>
            <person name="Soop K."/>
            <person name="Spirin V."/>
            <person name="Szebenyi C."/>
            <person name="Tomsovsky M."/>
            <person name="Tulloss R.E."/>
            <person name="Uehling J."/>
            <person name="Grigoriev I.V."/>
            <person name="Vagvolgyi C."/>
            <person name="Papp T."/>
            <person name="Martin F.M."/>
            <person name="Miettinen O."/>
            <person name="Hibbett D.S."/>
            <person name="Nagy L.G."/>
        </authorList>
    </citation>
    <scope>NUCLEOTIDE SEQUENCE [LARGE SCALE GENOMIC DNA]</scope>
    <source>
        <strain evidence="5 6">CBS 166.37</strain>
    </source>
</reference>
<dbReference type="CDD" id="cd00200">
    <property type="entry name" value="WD40"/>
    <property type="match status" value="1"/>
</dbReference>
<keyword evidence="6" id="KW-1185">Reference proteome</keyword>
<protein>
    <recommendedName>
        <fullName evidence="4">Nephrocystin 3-like N-terminal domain-containing protein</fullName>
    </recommendedName>
</protein>
<name>A0A5C3LR42_9AGAR</name>
<feature type="repeat" description="WD" evidence="3">
    <location>
        <begin position="727"/>
        <end position="757"/>
    </location>
</feature>
<dbReference type="PROSITE" id="PS00678">
    <property type="entry name" value="WD_REPEATS_1"/>
    <property type="match status" value="8"/>
</dbReference>
<dbReference type="InterPro" id="IPR020472">
    <property type="entry name" value="WD40_PAC1"/>
</dbReference>
<dbReference type="PROSITE" id="PS50082">
    <property type="entry name" value="WD_REPEATS_2"/>
    <property type="match status" value="9"/>
</dbReference>
<evidence type="ECO:0000313" key="5">
    <source>
        <dbReference type="EMBL" id="TFK35295.1"/>
    </source>
</evidence>
<accession>A0A5C3LR42</accession>
<dbReference type="EMBL" id="ML213622">
    <property type="protein sequence ID" value="TFK35295.1"/>
    <property type="molecule type" value="Genomic_DNA"/>
</dbReference>
<evidence type="ECO:0000256" key="2">
    <source>
        <dbReference type="ARBA" id="ARBA00022737"/>
    </source>
</evidence>
<dbReference type="InterPro" id="IPR015943">
    <property type="entry name" value="WD40/YVTN_repeat-like_dom_sf"/>
</dbReference>
<dbReference type="STRING" id="68775.A0A5C3LR42"/>
<feature type="repeat" description="WD" evidence="3">
    <location>
        <begin position="758"/>
        <end position="790"/>
    </location>
</feature>
<dbReference type="Gene3D" id="2.130.10.10">
    <property type="entry name" value="YVTN repeat-like/Quinoprotein amine dehydrogenase"/>
    <property type="match status" value="4"/>
</dbReference>
<dbReference type="InterPro" id="IPR027417">
    <property type="entry name" value="P-loop_NTPase"/>
</dbReference>
<dbReference type="InterPro" id="IPR001680">
    <property type="entry name" value="WD40_rpt"/>
</dbReference>
<feature type="repeat" description="WD" evidence="3">
    <location>
        <begin position="929"/>
        <end position="970"/>
    </location>
</feature>
<evidence type="ECO:0000259" key="4">
    <source>
        <dbReference type="Pfam" id="PF24883"/>
    </source>
</evidence>
<dbReference type="GO" id="GO:0005634">
    <property type="term" value="C:nucleus"/>
    <property type="evidence" value="ECO:0007669"/>
    <property type="project" value="TreeGrafter"/>
</dbReference>
<dbReference type="Gene3D" id="3.40.50.300">
    <property type="entry name" value="P-loop containing nucleotide triphosphate hydrolases"/>
    <property type="match status" value="1"/>
</dbReference>